<feature type="compositionally biased region" description="Low complexity" evidence="1">
    <location>
        <begin position="124"/>
        <end position="138"/>
    </location>
</feature>
<evidence type="ECO:0000313" key="2">
    <source>
        <dbReference type="EMBL" id="KAK7602461.1"/>
    </source>
</evidence>
<organism evidence="2 3">
    <name type="scientific">Parthenolecanium corni</name>
    <dbReference type="NCBI Taxonomy" id="536013"/>
    <lineage>
        <taxon>Eukaryota</taxon>
        <taxon>Metazoa</taxon>
        <taxon>Ecdysozoa</taxon>
        <taxon>Arthropoda</taxon>
        <taxon>Hexapoda</taxon>
        <taxon>Insecta</taxon>
        <taxon>Pterygota</taxon>
        <taxon>Neoptera</taxon>
        <taxon>Paraneoptera</taxon>
        <taxon>Hemiptera</taxon>
        <taxon>Sternorrhyncha</taxon>
        <taxon>Coccoidea</taxon>
        <taxon>Coccidae</taxon>
        <taxon>Parthenolecanium</taxon>
    </lineage>
</organism>
<feature type="region of interest" description="Disordered" evidence="1">
    <location>
        <begin position="247"/>
        <end position="303"/>
    </location>
</feature>
<keyword evidence="3" id="KW-1185">Reference proteome</keyword>
<name>A0AAN9TT87_9HEMI</name>
<dbReference type="AlphaFoldDB" id="A0AAN9TT87"/>
<feature type="compositionally biased region" description="Basic and acidic residues" evidence="1">
    <location>
        <begin position="39"/>
        <end position="50"/>
    </location>
</feature>
<feature type="compositionally biased region" description="Acidic residues" evidence="1">
    <location>
        <begin position="545"/>
        <end position="561"/>
    </location>
</feature>
<feature type="region of interest" description="Disordered" evidence="1">
    <location>
        <begin position="91"/>
        <end position="145"/>
    </location>
</feature>
<feature type="compositionally biased region" description="Polar residues" evidence="1">
    <location>
        <begin position="285"/>
        <end position="301"/>
    </location>
</feature>
<protein>
    <submittedName>
        <fullName evidence="2">Uncharacterized protein</fullName>
    </submittedName>
</protein>
<feature type="compositionally biased region" description="Basic and acidic residues" evidence="1">
    <location>
        <begin position="529"/>
        <end position="544"/>
    </location>
</feature>
<reference evidence="2 3" key="1">
    <citation type="submission" date="2024-03" db="EMBL/GenBank/DDBJ databases">
        <title>Adaptation during the transition from Ophiocordyceps entomopathogen to insect associate is accompanied by gene loss and intensified selection.</title>
        <authorList>
            <person name="Ward C.M."/>
            <person name="Onetto C.A."/>
            <person name="Borneman A.R."/>
        </authorList>
    </citation>
    <scope>NUCLEOTIDE SEQUENCE [LARGE SCALE GENOMIC DNA]</scope>
    <source>
        <strain evidence="2">AWRI1</strain>
        <tissue evidence="2">Single Adult Female</tissue>
    </source>
</reference>
<feature type="compositionally biased region" description="Polar residues" evidence="1">
    <location>
        <begin position="512"/>
        <end position="526"/>
    </location>
</feature>
<evidence type="ECO:0000313" key="3">
    <source>
        <dbReference type="Proteomes" id="UP001367676"/>
    </source>
</evidence>
<feature type="compositionally biased region" description="Low complexity" evidence="1">
    <location>
        <begin position="29"/>
        <end position="38"/>
    </location>
</feature>
<feature type="region of interest" description="Disordered" evidence="1">
    <location>
        <begin position="498"/>
        <end position="562"/>
    </location>
</feature>
<dbReference type="EMBL" id="JBBCAQ010000008">
    <property type="protein sequence ID" value="KAK7602461.1"/>
    <property type="molecule type" value="Genomic_DNA"/>
</dbReference>
<feature type="region of interest" description="Disordered" evidence="1">
    <location>
        <begin position="326"/>
        <end position="383"/>
    </location>
</feature>
<dbReference type="Proteomes" id="UP001367676">
    <property type="component" value="Unassembled WGS sequence"/>
</dbReference>
<comment type="caution">
    <text evidence="2">The sequence shown here is derived from an EMBL/GenBank/DDBJ whole genome shotgun (WGS) entry which is preliminary data.</text>
</comment>
<feature type="region of interest" description="Disordered" evidence="1">
    <location>
        <begin position="29"/>
        <end position="77"/>
    </location>
</feature>
<proteinExistence type="predicted"/>
<evidence type="ECO:0000256" key="1">
    <source>
        <dbReference type="SAM" id="MobiDB-lite"/>
    </source>
</evidence>
<accession>A0AAN9TT87</accession>
<sequence>MVRKSSNGTMSERRWWSLPKMFSLPLWQSGGSSWSSHTDSSRQNEADEGTKGAGPSSSPSANRETAVDAVSSDDEDLEEFLEKQRCVRLGQVEVQAMASPAKSNRKYSSSDEKFTRSKSRRTASRSSSKSSGSTKYSSFGKASDTDNDKAIKETIYEVGAGLERRSTYPRVHLRFANRFLSKNLVVKVVEHKGLCSSPSKLATGASRISFSFFNDNDKSVVENSNQQLYDNISEDVIKSDISVRQSDENRIRESSPIINDGGRANADAKSHGESEDTSVPVELSRSISENCDSWPSTQPNGCSKERHVTKLTILLSSVRPASIEAEGTSPLWQPPSYSPVKNDHERLPSPKNESLSASSQHEDESLQLSCPAVGAGNTDLPKDADATAAEETNALYSVIEKCSHPNPCDSFVDNLDVEVDYAELGEFQQTMPSPDQAEVPNMEYCNHRARVKTRLRKISLRRKRKPQPSLKKMNVRLNRAWRSLRGWWHEEKSKLSHFAAKSASREEETVDSVASGSRAGSCSAPSDKSFYEALKKDEGESLPREDDDDEQAADGGVDEDGYCSLEPRRRRFSSVDGARMADELTLRRKSCISELSAMRTYPPHPPPRTAGVNAFRKSKYYPPQVSTRLGNTCL</sequence>
<gene>
    <name evidence="2" type="ORF">V9T40_008050</name>
</gene>